<dbReference type="InterPro" id="IPR018691">
    <property type="entry name" value="DUF2188"/>
</dbReference>
<feature type="region of interest" description="Disordered" evidence="1">
    <location>
        <begin position="53"/>
        <end position="74"/>
    </location>
</feature>
<feature type="compositionally biased region" description="Basic and acidic residues" evidence="1">
    <location>
        <begin position="53"/>
        <end position="63"/>
    </location>
</feature>
<evidence type="ECO:0000313" key="3">
    <source>
        <dbReference type="Proteomes" id="UP000607559"/>
    </source>
</evidence>
<dbReference type="AlphaFoldDB" id="A0A8J2UC41"/>
<proteinExistence type="predicted"/>
<dbReference type="RefSeq" id="WP_188930738.1">
    <property type="nucleotide sequence ID" value="NZ_BMJC01000002.1"/>
</dbReference>
<comment type="caution">
    <text evidence="2">The sequence shown here is derived from an EMBL/GenBank/DDBJ whole genome shotgun (WGS) entry which is preliminary data.</text>
</comment>
<sequence>MSKKNQHVVPYQGQWAVRGEGNERRTYITDTQSEAIDLARSIAENQRSELFIHNRHGEIRERNSYGNDPFPPKG</sequence>
<keyword evidence="3" id="KW-1185">Reference proteome</keyword>
<protein>
    <recommendedName>
        <fullName evidence="4">DUF2188 domain-containing protein</fullName>
    </recommendedName>
</protein>
<organism evidence="2 3">
    <name type="scientific">Puia dinghuensis</name>
    <dbReference type="NCBI Taxonomy" id="1792502"/>
    <lineage>
        <taxon>Bacteria</taxon>
        <taxon>Pseudomonadati</taxon>
        <taxon>Bacteroidota</taxon>
        <taxon>Chitinophagia</taxon>
        <taxon>Chitinophagales</taxon>
        <taxon>Chitinophagaceae</taxon>
        <taxon>Puia</taxon>
    </lineage>
</organism>
<accession>A0A8J2UC41</accession>
<dbReference type="EMBL" id="BMJC01000002">
    <property type="protein sequence ID" value="GGA94918.1"/>
    <property type="molecule type" value="Genomic_DNA"/>
</dbReference>
<evidence type="ECO:0008006" key="4">
    <source>
        <dbReference type="Google" id="ProtNLM"/>
    </source>
</evidence>
<dbReference type="Proteomes" id="UP000607559">
    <property type="component" value="Unassembled WGS sequence"/>
</dbReference>
<dbReference type="Pfam" id="PF09954">
    <property type="entry name" value="DUF2188"/>
    <property type="match status" value="1"/>
</dbReference>
<gene>
    <name evidence="2" type="ORF">GCM10011511_17790</name>
</gene>
<reference evidence="2" key="2">
    <citation type="submission" date="2020-09" db="EMBL/GenBank/DDBJ databases">
        <authorList>
            <person name="Sun Q."/>
            <person name="Zhou Y."/>
        </authorList>
    </citation>
    <scope>NUCLEOTIDE SEQUENCE</scope>
    <source>
        <strain evidence="2">CGMCC 1.15448</strain>
    </source>
</reference>
<evidence type="ECO:0000313" key="2">
    <source>
        <dbReference type="EMBL" id="GGA94918.1"/>
    </source>
</evidence>
<evidence type="ECO:0000256" key="1">
    <source>
        <dbReference type="SAM" id="MobiDB-lite"/>
    </source>
</evidence>
<name>A0A8J2UC41_9BACT</name>
<reference evidence="2" key="1">
    <citation type="journal article" date="2014" name="Int. J. Syst. Evol. Microbiol.">
        <title>Complete genome sequence of Corynebacterium casei LMG S-19264T (=DSM 44701T), isolated from a smear-ripened cheese.</title>
        <authorList>
            <consortium name="US DOE Joint Genome Institute (JGI-PGF)"/>
            <person name="Walter F."/>
            <person name="Albersmeier A."/>
            <person name="Kalinowski J."/>
            <person name="Ruckert C."/>
        </authorList>
    </citation>
    <scope>NUCLEOTIDE SEQUENCE</scope>
    <source>
        <strain evidence="2">CGMCC 1.15448</strain>
    </source>
</reference>